<organism evidence="2 3">
    <name type="scientific">Macleaya cordata</name>
    <name type="common">Five-seeded plume-poppy</name>
    <name type="synonym">Bocconia cordata</name>
    <dbReference type="NCBI Taxonomy" id="56857"/>
    <lineage>
        <taxon>Eukaryota</taxon>
        <taxon>Viridiplantae</taxon>
        <taxon>Streptophyta</taxon>
        <taxon>Embryophyta</taxon>
        <taxon>Tracheophyta</taxon>
        <taxon>Spermatophyta</taxon>
        <taxon>Magnoliopsida</taxon>
        <taxon>Ranunculales</taxon>
        <taxon>Papaveraceae</taxon>
        <taxon>Papaveroideae</taxon>
        <taxon>Macleaya</taxon>
    </lineage>
</organism>
<dbReference type="EMBL" id="MVGT01002770">
    <property type="protein sequence ID" value="OVA06597.1"/>
    <property type="molecule type" value="Genomic_DNA"/>
</dbReference>
<gene>
    <name evidence="2" type="ORF">BVC80_1737g2</name>
</gene>
<dbReference type="OrthoDB" id="1304043at2759"/>
<evidence type="ECO:0000313" key="2">
    <source>
        <dbReference type="EMBL" id="OVA06597.1"/>
    </source>
</evidence>
<dbReference type="OMA" id="ILSYNDQ"/>
<dbReference type="InParanoid" id="A0A200Q888"/>
<name>A0A200Q888_MACCD</name>
<feature type="compositionally biased region" description="Basic and acidic residues" evidence="1">
    <location>
        <begin position="100"/>
        <end position="109"/>
    </location>
</feature>
<feature type="region of interest" description="Disordered" evidence="1">
    <location>
        <begin position="85"/>
        <end position="109"/>
    </location>
</feature>
<proteinExistence type="predicted"/>
<dbReference type="Proteomes" id="UP000195402">
    <property type="component" value="Unassembled WGS sequence"/>
</dbReference>
<evidence type="ECO:0000313" key="3">
    <source>
        <dbReference type="Proteomes" id="UP000195402"/>
    </source>
</evidence>
<sequence>MNNNLKKATKGSNSSSVGNVVRLKILMTQEELRQILSYNDQNKQQDSNYDKYTSIEELLNVMKMRKRRRSRTISKVIRSVCKDNNFDDDDDQFRSSSWRPRLESIPEDH</sequence>
<dbReference type="STRING" id="56857.A0A200Q888"/>
<keyword evidence="3" id="KW-1185">Reference proteome</keyword>
<comment type="caution">
    <text evidence="2">The sequence shown here is derived from an EMBL/GenBank/DDBJ whole genome shotgun (WGS) entry which is preliminary data.</text>
</comment>
<dbReference type="AlphaFoldDB" id="A0A200Q888"/>
<evidence type="ECO:0000256" key="1">
    <source>
        <dbReference type="SAM" id="MobiDB-lite"/>
    </source>
</evidence>
<accession>A0A200Q888</accession>
<protein>
    <submittedName>
        <fullName evidence="2">Uncharacterized protein</fullName>
    </submittedName>
</protein>
<reference evidence="2 3" key="1">
    <citation type="journal article" date="2017" name="Mol. Plant">
        <title>The Genome of Medicinal Plant Macleaya cordata Provides New Insights into Benzylisoquinoline Alkaloids Metabolism.</title>
        <authorList>
            <person name="Liu X."/>
            <person name="Liu Y."/>
            <person name="Huang P."/>
            <person name="Ma Y."/>
            <person name="Qing Z."/>
            <person name="Tang Q."/>
            <person name="Cao H."/>
            <person name="Cheng P."/>
            <person name="Zheng Y."/>
            <person name="Yuan Z."/>
            <person name="Zhou Y."/>
            <person name="Liu J."/>
            <person name="Tang Z."/>
            <person name="Zhuo Y."/>
            <person name="Zhang Y."/>
            <person name="Yu L."/>
            <person name="Huang J."/>
            <person name="Yang P."/>
            <person name="Peng Q."/>
            <person name="Zhang J."/>
            <person name="Jiang W."/>
            <person name="Zhang Z."/>
            <person name="Lin K."/>
            <person name="Ro D.K."/>
            <person name="Chen X."/>
            <person name="Xiong X."/>
            <person name="Shang Y."/>
            <person name="Huang S."/>
            <person name="Zeng J."/>
        </authorList>
    </citation>
    <scope>NUCLEOTIDE SEQUENCE [LARGE SCALE GENOMIC DNA]</scope>
    <source>
        <strain evidence="3">cv. BLH2017</strain>
        <tissue evidence="2">Root</tissue>
    </source>
</reference>